<dbReference type="AlphaFoldDB" id="A0A0Q0TWI3"/>
<reference evidence="2 3" key="1">
    <citation type="submission" date="2015-10" db="EMBL/GenBank/DDBJ databases">
        <title>Corynebacteirum lowii and Corynebacterium oculi species nova, derived from human clinical disease and and emended description of Corynebacterium mastiditis.</title>
        <authorList>
            <person name="Bernard K."/>
            <person name="Pacheco A.L."/>
            <person name="Mcdougall C."/>
            <person name="Burtx T."/>
            <person name="Weibe D."/>
            <person name="Tyler S."/>
            <person name="Olson A.B."/>
            <person name="Cnockaert M."/>
            <person name="Eguchi H."/>
            <person name="Kuwahara T."/>
            <person name="Nakayama-Imaohji H."/>
            <person name="Boudewijins M."/>
            <person name="Van Hoecke F."/>
            <person name="Bernier A.-M."/>
            <person name="Vandamme P."/>
        </authorList>
    </citation>
    <scope>NUCLEOTIDE SEQUENCE [LARGE SCALE GENOMIC DNA]</scope>
    <source>
        <strain evidence="2 3">NML 130210</strain>
    </source>
</reference>
<dbReference type="EMBL" id="LKST01000004">
    <property type="protein sequence ID" value="KQB83230.1"/>
    <property type="molecule type" value="Genomic_DNA"/>
</dbReference>
<name>A0A0Q0TWI3_9CORY</name>
<protein>
    <recommendedName>
        <fullName evidence="4">6-pyruvoyl tetrahydrobiopterin synthase</fullName>
    </recommendedName>
</protein>
<sequence length="452" mass="47920">MAEFPYTPQTSPHLAASGMATMHSDAQSSDATPLPGPGARPWRVSTVNLGGACPTVLCGSDGLVQVLVTQRIGSGLTFLRPKVVVLDPDTGEVRGELEITKGALLGGVYAFLDSADRMVLVDGTNTLMRVAHDPTGSHLWVDERLDLGRFLHRREGDQVVGLVPDWEGRVWVASGQGQVAVVDEAMRTVHALSLGEDERIDNSISAAPEGVSVITSRAIYLLDAAPGQAPEVRWRRDYDAGSARKPGQLSWGSGASPTFFGPSGSDYVMLSDNADEQAKVIVYRTATGEPVGEAGLFQPGASGTENSMIGVGTTLIGASTYGYPYPRYPENAGESVPKEAPFAPGMERWDVIDSGLVNVWKRDDLYSSAVPRLSCPDGLVYTCERRPGALGNGVRIHAVAIDAATGETKYEQQLPGLITLFGVDTLQMVGTISPGGVWWQGTIGGVVRIAAE</sequence>
<feature type="region of interest" description="Disordered" evidence="1">
    <location>
        <begin position="20"/>
        <end position="39"/>
    </location>
</feature>
<comment type="caution">
    <text evidence="2">The sequence shown here is derived from an EMBL/GenBank/DDBJ whole genome shotgun (WGS) entry which is preliminary data.</text>
</comment>
<evidence type="ECO:0000256" key="1">
    <source>
        <dbReference type="SAM" id="MobiDB-lite"/>
    </source>
</evidence>
<dbReference type="Proteomes" id="UP000050517">
    <property type="component" value="Unassembled WGS sequence"/>
</dbReference>
<dbReference type="PATRIC" id="fig|1544416.3.peg.2199"/>
<dbReference type="InterPro" id="IPR011044">
    <property type="entry name" value="Quino_amine_DH_bsu"/>
</dbReference>
<dbReference type="STRING" id="1544416.Cocul_02203"/>
<dbReference type="RefSeq" id="WP_055123262.1">
    <property type="nucleotide sequence ID" value="NZ_LKST01000004.1"/>
</dbReference>
<organism evidence="2 3">
    <name type="scientific">Corynebacterium oculi</name>
    <dbReference type="NCBI Taxonomy" id="1544416"/>
    <lineage>
        <taxon>Bacteria</taxon>
        <taxon>Bacillati</taxon>
        <taxon>Actinomycetota</taxon>
        <taxon>Actinomycetes</taxon>
        <taxon>Mycobacteriales</taxon>
        <taxon>Corynebacteriaceae</taxon>
        <taxon>Corynebacterium</taxon>
    </lineage>
</organism>
<accession>A0A0Q0TWI3</accession>
<evidence type="ECO:0008006" key="4">
    <source>
        <dbReference type="Google" id="ProtNLM"/>
    </source>
</evidence>
<dbReference type="SUPFAM" id="SSF50969">
    <property type="entry name" value="YVTN repeat-like/Quinoprotein amine dehydrogenase"/>
    <property type="match status" value="1"/>
</dbReference>
<evidence type="ECO:0000313" key="3">
    <source>
        <dbReference type="Proteomes" id="UP000050517"/>
    </source>
</evidence>
<gene>
    <name evidence="2" type="ORF">Cocul_02203</name>
</gene>
<proteinExistence type="predicted"/>
<evidence type="ECO:0000313" key="2">
    <source>
        <dbReference type="EMBL" id="KQB83230.1"/>
    </source>
</evidence>
<keyword evidence="3" id="KW-1185">Reference proteome</keyword>